<name>A0A0F6AWX4_SALT1</name>
<protein>
    <submittedName>
        <fullName evidence="1">Uncharacterized protein</fullName>
    </submittedName>
</protein>
<evidence type="ECO:0000313" key="2">
    <source>
        <dbReference type="Proteomes" id="UP000002695"/>
    </source>
</evidence>
<proteinExistence type="predicted"/>
<accession>A0A0F6AWX4</accession>
<dbReference type="EMBL" id="CP001363">
    <property type="protein sequence ID" value="ACY86745.1"/>
    <property type="molecule type" value="Genomic_DNA"/>
</dbReference>
<organism evidence="1 2">
    <name type="scientific">Salmonella typhimurium (strain 14028s / SGSC 2262)</name>
    <dbReference type="NCBI Taxonomy" id="588858"/>
    <lineage>
        <taxon>Bacteria</taxon>
        <taxon>Pseudomonadati</taxon>
        <taxon>Pseudomonadota</taxon>
        <taxon>Gammaproteobacteria</taxon>
        <taxon>Enterobacterales</taxon>
        <taxon>Enterobacteriaceae</taxon>
        <taxon>Salmonella</taxon>
    </lineage>
</organism>
<keyword evidence="2" id="KW-1185">Reference proteome</keyword>
<dbReference type="KEGG" id="seo:STM14_0210"/>
<dbReference type="Proteomes" id="UP000002695">
    <property type="component" value="Chromosome"/>
</dbReference>
<dbReference type="AlphaFoldDB" id="A0A0F6AWX4"/>
<reference evidence="1 2" key="1">
    <citation type="journal article" date="2010" name="J. Bacteriol.">
        <title>Short-term signatures of evolutionary change in the Salmonella enterica serovar typhimurium 14028 genome.</title>
        <authorList>
            <person name="Jarvik T."/>
            <person name="Smillie C."/>
            <person name="Groisman E.A."/>
            <person name="Ochman H."/>
        </authorList>
    </citation>
    <scope>NUCLEOTIDE SEQUENCE [LARGE SCALE GENOMIC DNA]</scope>
    <source>
        <strain evidence="2">14028s / SGSC 2262</strain>
    </source>
</reference>
<sequence length="56" mass="6312">MMSACFFGRQHTMTTIIFYSKKFALFLKLLAAFIESGPLKGNHGDSIKQTLTKIID</sequence>
<dbReference type="HOGENOM" id="CLU_214504_0_0_6"/>
<gene>
    <name evidence="1" type="ordered locus">STM14_0210</name>
</gene>
<evidence type="ECO:0000313" key="1">
    <source>
        <dbReference type="EMBL" id="ACY86745.1"/>
    </source>
</evidence>